<dbReference type="InterPro" id="IPR036249">
    <property type="entry name" value="Thioredoxin-like_sf"/>
</dbReference>
<dbReference type="AlphaFoldDB" id="A0A9W8M5H7"/>
<dbReference type="Pfam" id="PF14497">
    <property type="entry name" value="GST_C_3"/>
    <property type="match status" value="2"/>
</dbReference>
<dbReference type="PANTHER" id="PTHR11571:SF150">
    <property type="entry name" value="GLUTATHIONE S-TRANSFERASE"/>
    <property type="match status" value="1"/>
</dbReference>
<dbReference type="EMBL" id="JANBUY010000129">
    <property type="protein sequence ID" value="KAJ2863272.1"/>
    <property type="molecule type" value="Genomic_DNA"/>
</dbReference>
<evidence type="ECO:0008006" key="5">
    <source>
        <dbReference type="Google" id="ProtNLM"/>
    </source>
</evidence>
<dbReference type="Proteomes" id="UP001140074">
    <property type="component" value="Unassembled WGS sequence"/>
</dbReference>
<dbReference type="GO" id="GO:0006749">
    <property type="term" value="P:glutathione metabolic process"/>
    <property type="evidence" value="ECO:0007669"/>
    <property type="project" value="TreeGrafter"/>
</dbReference>
<organism evidence="3 4">
    <name type="scientific">Coemansia aciculifera</name>
    <dbReference type="NCBI Taxonomy" id="417176"/>
    <lineage>
        <taxon>Eukaryota</taxon>
        <taxon>Fungi</taxon>
        <taxon>Fungi incertae sedis</taxon>
        <taxon>Zoopagomycota</taxon>
        <taxon>Kickxellomycotina</taxon>
        <taxon>Kickxellomycetes</taxon>
        <taxon>Kickxellales</taxon>
        <taxon>Kickxellaceae</taxon>
        <taxon>Coemansia</taxon>
    </lineage>
</organism>
<dbReference type="SUPFAM" id="SSF52833">
    <property type="entry name" value="Thioredoxin-like"/>
    <property type="match status" value="1"/>
</dbReference>
<dbReference type="InterPro" id="IPR010987">
    <property type="entry name" value="Glutathione-S-Trfase_C-like"/>
</dbReference>
<dbReference type="PROSITE" id="PS50405">
    <property type="entry name" value="GST_CTER"/>
    <property type="match status" value="1"/>
</dbReference>
<comment type="caution">
    <text evidence="3">The sequence shown here is derived from an EMBL/GenBank/DDBJ whole genome shotgun (WGS) entry which is preliminary data.</text>
</comment>
<dbReference type="Pfam" id="PF02798">
    <property type="entry name" value="GST_N"/>
    <property type="match status" value="1"/>
</dbReference>
<dbReference type="SUPFAM" id="SSF47616">
    <property type="entry name" value="GST C-terminal domain-like"/>
    <property type="match status" value="2"/>
</dbReference>
<accession>A0A9W8M5H7</accession>
<dbReference type="Gene3D" id="3.40.30.10">
    <property type="entry name" value="Glutaredoxin"/>
    <property type="match status" value="1"/>
</dbReference>
<name>A0A9W8M5H7_9FUNG</name>
<proteinExistence type="predicted"/>
<dbReference type="PROSITE" id="PS50404">
    <property type="entry name" value="GST_NTER"/>
    <property type="match status" value="1"/>
</dbReference>
<dbReference type="InterPro" id="IPR040079">
    <property type="entry name" value="Glutathione_S-Trfase"/>
</dbReference>
<dbReference type="InterPro" id="IPR050213">
    <property type="entry name" value="GST_superfamily"/>
</dbReference>
<evidence type="ECO:0000313" key="4">
    <source>
        <dbReference type="Proteomes" id="UP001140074"/>
    </source>
</evidence>
<evidence type="ECO:0000259" key="2">
    <source>
        <dbReference type="PROSITE" id="PS50405"/>
    </source>
</evidence>
<dbReference type="SFLD" id="SFLDS00019">
    <property type="entry name" value="Glutathione_Transferase_(cytos"/>
    <property type="match status" value="1"/>
</dbReference>
<reference evidence="3" key="1">
    <citation type="submission" date="2022-07" db="EMBL/GenBank/DDBJ databases">
        <title>Phylogenomic reconstructions and comparative analyses of Kickxellomycotina fungi.</title>
        <authorList>
            <person name="Reynolds N.K."/>
            <person name="Stajich J.E."/>
            <person name="Barry K."/>
            <person name="Grigoriev I.V."/>
            <person name="Crous P."/>
            <person name="Smith M.E."/>
        </authorList>
    </citation>
    <scope>NUCLEOTIDE SEQUENCE</scope>
    <source>
        <strain evidence="3">RSA 476</strain>
    </source>
</reference>
<gene>
    <name evidence="3" type="ORF">GGH94_003715</name>
</gene>
<feature type="domain" description="GST N-terminal" evidence="1">
    <location>
        <begin position="2"/>
        <end position="82"/>
    </location>
</feature>
<evidence type="ECO:0000313" key="3">
    <source>
        <dbReference type="EMBL" id="KAJ2863272.1"/>
    </source>
</evidence>
<feature type="domain" description="GST C-terminal" evidence="2">
    <location>
        <begin position="84"/>
        <end position="217"/>
    </location>
</feature>
<dbReference type="PANTHER" id="PTHR11571">
    <property type="entry name" value="GLUTATHIONE S-TRANSFERASE"/>
    <property type="match status" value="1"/>
</dbReference>
<keyword evidence="4" id="KW-1185">Reference proteome</keyword>
<evidence type="ECO:0000259" key="1">
    <source>
        <dbReference type="PROSITE" id="PS50404"/>
    </source>
</evidence>
<dbReference type="Gene3D" id="1.20.1050.10">
    <property type="match status" value="1"/>
</dbReference>
<dbReference type="CDD" id="cd03039">
    <property type="entry name" value="GST_N_Sigma_like"/>
    <property type="match status" value="1"/>
</dbReference>
<sequence>MASYIFRYFNVAGFGETTRLLLTAAKVDWSEENPEWPLEKPNQPFGRLPVLIEHSADGSPDLVITESGTIERYVARTYGFLPADPLNAALQEQLRDRLNDVVLAFFAHKSVSEGERQSMHDKFEELLDKVVAVHSELLRKNGNNGHLFGTELSFADINTYAFLRMFLINPMPSLEHSPQLVKAKLTPEIAKLAVTVEADPLLEAFVSKKGGLAEYVLHKSSGPRSSDFEQGKLDHPNGCPVVLIQKSSDSSPDLVFNKFIAMERYLARTYGFLPADPSQAALQEQLHDEQRGVMKNLLISVAIGIEAAQVVRDLVFIMFEERLEKFINAHTELLRKNGNTGYSFSSTLSYADLMIYSFMKLVIIEFAQSSKDIARRFKGKMTPELAKLAATVEADPLLEAYVSQRGKFANVF</sequence>
<dbReference type="GO" id="GO:0004364">
    <property type="term" value="F:glutathione transferase activity"/>
    <property type="evidence" value="ECO:0007669"/>
    <property type="project" value="TreeGrafter"/>
</dbReference>
<dbReference type="InterPro" id="IPR004045">
    <property type="entry name" value="Glutathione_S-Trfase_N"/>
</dbReference>
<dbReference type="Gene3D" id="1.20.1050.130">
    <property type="match status" value="1"/>
</dbReference>
<protein>
    <recommendedName>
        <fullName evidence="5">Glutathione S-transferase</fullName>
    </recommendedName>
</protein>
<dbReference type="InterPro" id="IPR036282">
    <property type="entry name" value="Glutathione-S-Trfase_C_sf"/>
</dbReference>
<dbReference type="InterPro" id="IPR004046">
    <property type="entry name" value="GST_C"/>
</dbReference>